<dbReference type="GO" id="GO:0003723">
    <property type="term" value="F:RNA binding"/>
    <property type="evidence" value="ECO:0007669"/>
    <property type="project" value="UniProtKB-KW"/>
</dbReference>
<evidence type="ECO:0000256" key="6">
    <source>
        <dbReference type="ARBA" id="ARBA00023187"/>
    </source>
</evidence>
<evidence type="ECO:0000256" key="4">
    <source>
        <dbReference type="ARBA" id="ARBA00022728"/>
    </source>
</evidence>
<reference evidence="12 13" key="1">
    <citation type="submission" date="2024-10" db="EMBL/GenBank/DDBJ databases">
        <title>Updated reference genomes for cyclostephanoid diatoms.</title>
        <authorList>
            <person name="Roberts W.R."/>
            <person name="Alverson A.J."/>
        </authorList>
    </citation>
    <scope>NUCLEOTIDE SEQUENCE [LARGE SCALE GENOMIC DNA]</scope>
    <source>
        <strain evidence="12 13">AJA228-03</strain>
    </source>
</reference>
<keyword evidence="3 9" id="KW-0507">mRNA processing</keyword>
<protein>
    <recommendedName>
        <fullName evidence="9">U6 snRNA-associated Sm-like protein LSm4</fullName>
    </recommendedName>
</protein>
<keyword evidence="8 9" id="KW-0687">Ribonucleoprotein</keyword>
<dbReference type="PANTHER" id="PTHR23338">
    <property type="entry name" value="SMALL NUCLEAR RIBONUCLEOPROTEIN SM"/>
    <property type="match status" value="1"/>
</dbReference>
<organism evidence="12 13">
    <name type="scientific">Cyclostephanos tholiformis</name>
    <dbReference type="NCBI Taxonomy" id="382380"/>
    <lineage>
        <taxon>Eukaryota</taxon>
        <taxon>Sar</taxon>
        <taxon>Stramenopiles</taxon>
        <taxon>Ochrophyta</taxon>
        <taxon>Bacillariophyta</taxon>
        <taxon>Coscinodiscophyceae</taxon>
        <taxon>Thalassiosirophycidae</taxon>
        <taxon>Stephanodiscales</taxon>
        <taxon>Stephanodiscaceae</taxon>
        <taxon>Cyclostephanos</taxon>
    </lineage>
</organism>
<gene>
    <name evidence="9" type="primary">LSM4</name>
    <name evidence="12" type="ORF">ACHAXA_004614</name>
</gene>
<dbReference type="GO" id="GO:0000956">
    <property type="term" value="P:nuclear-transcribed mRNA catabolic process"/>
    <property type="evidence" value="ECO:0007669"/>
    <property type="project" value="UniProtKB-UniRule"/>
</dbReference>
<evidence type="ECO:0000256" key="9">
    <source>
        <dbReference type="RuleBase" id="RU365049"/>
    </source>
</evidence>
<evidence type="ECO:0000256" key="8">
    <source>
        <dbReference type="ARBA" id="ARBA00023274"/>
    </source>
</evidence>
<dbReference type="PROSITE" id="PS52002">
    <property type="entry name" value="SM"/>
    <property type="match status" value="1"/>
</dbReference>
<name>A0ABD3SNX2_9STRA</name>
<keyword evidence="5 9" id="KW-0694">RNA-binding</keyword>
<dbReference type="Proteomes" id="UP001530377">
    <property type="component" value="Unassembled WGS sequence"/>
</dbReference>
<evidence type="ECO:0000313" key="12">
    <source>
        <dbReference type="EMBL" id="KAL3826296.1"/>
    </source>
</evidence>
<evidence type="ECO:0000256" key="10">
    <source>
        <dbReference type="SAM" id="MobiDB-lite"/>
    </source>
</evidence>
<dbReference type="InterPro" id="IPR047575">
    <property type="entry name" value="Sm"/>
</dbReference>
<dbReference type="InterPro" id="IPR034101">
    <property type="entry name" value="Lsm4"/>
</dbReference>
<keyword evidence="7 9" id="KW-0539">Nucleus</keyword>
<keyword evidence="4 9" id="KW-0747">Spliceosome</keyword>
<dbReference type="GO" id="GO:0005681">
    <property type="term" value="C:spliceosomal complex"/>
    <property type="evidence" value="ECO:0007669"/>
    <property type="project" value="UniProtKB-UniRule"/>
</dbReference>
<evidence type="ECO:0000256" key="5">
    <source>
        <dbReference type="ARBA" id="ARBA00022884"/>
    </source>
</evidence>
<comment type="similarity">
    <text evidence="2 9">Belongs to the snRNP Sm proteins family.</text>
</comment>
<dbReference type="GO" id="GO:0008380">
    <property type="term" value="P:RNA splicing"/>
    <property type="evidence" value="ECO:0007669"/>
    <property type="project" value="UniProtKB-KW"/>
</dbReference>
<dbReference type="CDD" id="cd01723">
    <property type="entry name" value="LSm4"/>
    <property type="match status" value="1"/>
</dbReference>
<evidence type="ECO:0000313" key="13">
    <source>
        <dbReference type="Proteomes" id="UP001530377"/>
    </source>
</evidence>
<comment type="subunit">
    <text evidence="9">LSm subunits form a heteromer with a doughnut shape.</text>
</comment>
<keyword evidence="13" id="KW-1185">Reference proteome</keyword>
<feature type="region of interest" description="Disordered" evidence="10">
    <location>
        <begin position="114"/>
        <end position="181"/>
    </location>
</feature>
<feature type="compositionally biased region" description="Gly residues" evidence="10">
    <location>
        <begin position="167"/>
        <end position="181"/>
    </location>
</feature>
<evidence type="ECO:0000256" key="1">
    <source>
        <dbReference type="ARBA" id="ARBA00004123"/>
    </source>
</evidence>
<dbReference type="SUPFAM" id="SSF50182">
    <property type="entry name" value="Sm-like ribonucleoproteins"/>
    <property type="match status" value="1"/>
</dbReference>
<feature type="compositionally biased region" description="Gly residues" evidence="10">
    <location>
        <begin position="140"/>
        <end position="159"/>
    </location>
</feature>
<dbReference type="SMART" id="SM00651">
    <property type="entry name" value="Sm"/>
    <property type="match status" value="1"/>
</dbReference>
<dbReference type="EMBL" id="JALLPB020000024">
    <property type="protein sequence ID" value="KAL3826296.1"/>
    <property type="molecule type" value="Genomic_DNA"/>
</dbReference>
<comment type="caution">
    <text evidence="12">The sequence shown here is derived from an EMBL/GenBank/DDBJ whole genome shotgun (WGS) entry which is preliminary data.</text>
</comment>
<dbReference type="GO" id="GO:0006397">
    <property type="term" value="P:mRNA processing"/>
    <property type="evidence" value="ECO:0007669"/>
    <property type="project" value="UniProtKB-KW"/>
</dbReference>
<sequence>MYVVKSLIRGEKESNQNTSSPLLFYFILRITNSMLPLSLLKASTSLPLLVELKSGTTYNGRLVSCDTYMNINLRDVVCTSQDGERFMKLNECYIRGSSIKFLRLPDEAVDRVVEDEGKQWQDSSGRGRGRGGEGGRGRGRGGGGSRGRGARGGGGGVHGGRYHGRGGGRGGGSGGRGIRNG</sequence>
<proteinExistence type="inferred from homology"/>
<comment type="function">
    <text evidence="9">Binds specifically to the 3'-terminal U-tract of U6 snRNA.</text>
</comment>
<evidence type="ECO:0000256" key="7">
    <source>
        <dbReference type="ARBA" id="ARBA00023242"/>
    </source>
</evidence>
<dbReference type="InterPro" id="IPR010920">
    <property type="entry name" value="LSM_dom_sf"/>
</dbReference>
<dbReference type="AlphaFoldDB" id="A0ABD3SNX2"/>
<comment type="subcellular location">
    <subcellularLocation>
        <location evidence="1 9">Nucleus</location>
    </subcellularLocation>
</comment>
<dbReference type="InterPro" id="IPR027141">
    <property type="entry name" value="LSm4/Sm_D1/D3"/>
</dbReference>
<keyword evidence="6 9" id="KW-0508">mRNA splicing</keyword>
<evidence type="ECO:0000256" key="3">
    <source>
        <dbReference type="ARBA" id="ARBA00022664"/>
    </source>
</evidence>
<accession>A0ABD3SNX2</accession>
<dbReference type="Gene3D" id="2.30.30.100">
    <property type="match status" value="1"/>
</dbReference>
<evidence type="ECO:0000259" key="11">
    <source>
        <dbReference type="PROSITE" id="PS52002"/>
    </source>
</evidence>
<dbReference type="InterPro" id="IPR001163">
    <property type="entry name" value="Sm_dom_euk/arc"/>
</dbReference>
<evidence type="ECO:0000256" key="2">
    <source>
        <dbReference type="ARBA" id="ARBA00006850"/>
    </source>
</evidence>
<dbReference type="Pfam" id="PF01423">
    <property type="entry name" value="LSM"/>
    <property type="match status" value="1"/>
</dbReference>
<feature type="domain" description="Sm" evidence="11">
    <location>
        <begin position="35"/>
        <end position="108"/>
    </location>
</feature>